<comment type="caution">
    <text evidence="5">The sequence shown here is derived from an EMBL/GenBank/DDBJ whole genome shotgun (WGS) entry which is preliminary data.</text>
</comment>
<keyword evidence="1" id="KW-0805">Transcription regulation</keyword>
<dbReference type="SUPFAM" id="SSF46785">
    <property type="entry name" value="Winged helix' DNA-binding domain"/>
    <property type="match status" value="1"/>
</dbReference>
<dbReference type="Gene3D" id="1.10.10.10">
    <property type="entry name" value="Winged helix-like DNA-binding domain superfamily/Winged helix DNA-binding domain"/>
    <property type="match status" value="1"/>
</dbReference>
<evidence type="ECO:0000313" key="5">
    <source>
        <dbReference type="EMBL" id="GIF07065.1"/>
    </source>
</evidence>
<dbReference type="AlphaFoldDB" id="A0A919NA66"/>
<accession>A0A919NA66</accession>
<evidence type="ECO:0000256" key="3">
    <source>
        <dbReference type="ARBA" id="ARBA00023163"/>
    </source>
</evidence>
<evidence type="ECO:0000256" key="2">
    <source>
        <dbReference type="ARBA" id="ARBA00023125"/>
    </source>
</evidence>
<dbReference type="PANTHER" id="PTHR33154">
    <property type="entry name" value="TRANSCRIPTIONAL REGULATOR, ARSR FAMILY"/>
    <property type="match status" value="1"/>
</dbReference>
<keyword evidence="6" id="KW-1185">Reference proteome</keyword>
<dbReference type="SMART" id="SM00418">
    <property type="entry name" value="HTH_ARSR"/>
    <property type="match status" value="1"/>
</dbReference>
<dbReference type="Pfam" id="PF01022">
    <property type="entry name" value="HTH_5"/>
    <property type="match status" value="1"/>
</dbReference>
<evidence type="ECO:0000313" key="6">
    <source>
        <dbReference type="Proteomes" id="UP000629619"/>
    </source>
</evidence>
<evidence type="ECO:0000256" key="1">
    <source>
        <dbReference type="ARBA" id="ARBA00023015"/>
    </source>
</evidence>
<name>A0A919NA66_9ACTN</name>
<dbReference type="EMBL" id="BOMW01000044">
    <property type="protein sequence ID" value="GIF07065.1"/>
    <property type="molecule type" value="Genomic_DNA"/>
</dbReference>
<dbReference type="InterPro" id="IPR011991">
    <property type="entry name" value="ArsR-like_HTH"/>
</dbReference>
<dbReference type="InterPro" id="IPR001845">
    <property type="entry name" value="HTH_ArsR_DNA-bd_dom"/>
</dbReference>
<gene>
    <name evidence="5" type="ORF">Asi03nite_46030</name>
</gene>
<dbReference type="RefSeq" id="WP_203682481.1">
    <property type="nucleotide sequence ID" value="NZ_BOMW01000044.1"/>
</dbReference>
<proteinExistence type="predicted"/>
<reference evidence="5" key="1">
    <citation type="submission" date="2021-01" db="EMBL/GenBank/DDBJ databases">
        <title>Whole genome shotgun sequence of Actinoplanes siamensis NBRC 109076.</title>
        <authorList>
            <person name="Komaki H."/>
            <person name="Tamura T."/>
        </authorList>
    </citation>
    <scope>NUCLEOTIDE SEQUENCE</scope>
    <source>
        <strain evidence="5">NBRC 109076</strain>
    </source>
</reference>
<sequence length="112" mass="12094">MTEDIAGDVLVTMLSALANPQRLRIVAALTAGRQYVSELARTVRLSRPLVHAHLARLSAAGLVTSALEVSPDGKATRYVEVEPFVLHLTPDRVARAAETLNAPGRRREVEGD</sequence>
<dbReference type="GO" id="GO:0003677">
    <property type="term" value="F:DNA binding"/>
    <property type="evidence" value="ECO:0007669"/>
    <property type="project" value="UniProtKB-KW"/>
</dbReference>
<organism evidence="5 6">
    <name type="scientific">Actinoplanes siamensis</name>
    <dbReference type="NCBI Taxonomy" id="1223317"/>
    <lineage>
        <taxon>Bacteria</taxon>
        <taxon>Bacillati</taxon>
        <taxon>Actinomycetota</taxon>
        <taxon>Actinomycetes</taxon>
        <taxon>Micromonosporales</taxon>
        <taxon>Micromonosporaceae</taxon>
        <taxon>Actinoplanes</taxon>
    </lineage>
</organism>
<feature type="domain" description="HTH arsR-type" evidence="4">
    <location>
        <begin position="12"/>
        <end position="102"/>
    </location>
</feature>
<dbReference type="PANTHER" id="PTHR33154:SF33">
    <property type="entry name" value="TRANSCRIPTIONAL REPRESSOR SDPR"/>
    <property type="match status" value="1"/>
</dbReference>
<dbReference type="InterPro" id="IPR036390">
    <property type="entry name" value="WH_DNA-bd_sf"/>
</dbReference>
<keyword evidence="3" id="KW-0804">Transcription</keyword>
<keyword evidence="2" id="KW-0238">DNA-binding</keyword>
<dbReference type="InterPro" id="IPR036388">
    <property type="entry name" value="WH-like_DNA-bd_sf"/>
</dbReference>
<dbReference type="GO" id="GO:0003700">
    <property type="term" value="F:DNA-binding transcription factor activity"/>
    <property type="evidence" value="ECO:0007669"/>
    <property type="project" value="InterPro"/>
</dbReference>
<dbReference type="Proteomes" id="UP000629619">
    <property type="component" value="Unassembled WGS sequence"/>
</dbReference>
<protein>
    <submittedName>
        <fullName evidence="5">Transcriptional regulator</fullName>
    </submittedName>
</protein>
<dbReference type="CDD" id="cd00090">
    <property type="entry name" value="HTH_ARSR"/>
    <property type="match status" value="1"/>
</dbReference>
<evidence type="ECO:0000259" key="4">
    <source>
        <dbReference type="SMART" id="SM00418"/>
    </source>
</evidence>
<dbReference type="InterPro" id="IPR051081">
    <property type="entry name" value="HTH_MetalResp_TranReg"/>
</dbReference>